<dbReference type="InterPro" id="IPR036291">
    <property type="entry name" value="NAD(P)-bd_dom_sf"/>
</dbReference>
<keyword evidence="1" id="KW-0521">NADP</keyword>
<dbReference type="PANTHER" id="PTHR44154:SF1">
    <property type="entry name" value="QUINONE OXIDOREDUCTASE"/>
    <property type="match status" value="1"/>
</dbReference>
<proteinExistence type="predicted"/>
<accession>A0ABT6LVY5</accession>
<evidence type="ECO:0000256" key="1">
    <source>
        <dbReference type="ARBA" id="ARBA00022857"/>
    </source>
</evidence>
<dbReference type="EMBL" id="JARXVH010000016">
    <property type="protein sequence ID" value="MDH6220473.1"/>
    <property type="molecule type" value="Genomic_DNA"/>
</dbReference>
<evidence type="ECO:0000313" key="3">
    <source>
        <dbReference type="EMBL" id="MDH6220473.1"/>
    </source>
</evidence>
<dbReference type="Proteomes" id="UP001160499">
    <property type="component" value="Unassembled WGS sequence"/>
</dbReference>
<dbReference type="Pfam" id="PF13602">
    <property type="entry name" value="ADH_zinc_N_2"/>
    <property type="match status" value="1"/>
</dbReference>
<dbReference type="InterPro" id="IPR051603">
    <property type="entry name" value="Zinc-ADH_QOR/CCCR"/>
</dbReference>
<dbReference type="SUPFAM" id="SSF50129">
    <property type="entry name" value="GroES-like"/>
    <property type="match status" value="1"/>
</dbReference>
<gene>
    <name evidence="3" type="ORF">M2283_007813</name>
</gene>
<dbReference type="Pfam" id="PF08240">
    <property type="entry name" value="ADH_N"/>
    <property type="match status" value="1"/>
</dbReference>
<organism evidence="3 4">
    <name type="scientific">Streptomyces pseudovenezuelae</name>
    <dbReference type="NCBI Taxonomy" id="67350"/>
    <lineage>
        <taxon>Bacteria</taxon>
        <taxon>Bacillati</taxon>
        <taxon>Actinomycetota</taxon>
        <taxon>Actinomycetes</taxon>
        <taxon>Kitasatosporales</taxon>
        <taxon>Streptomycetaceae</taxon>
        <taxon>Streptomyces</taxon>
        <taxon>Streptomyces aurantiacus group</taxon>
    </lineage>
</organism>
<dbReference type="InterPro" id="IPR020843">
    <property type="entry name" value="ER"/>
</dbReference>
<protein>
    <submittedName>
        <fullName evidence="3">NADPH:quinone reductase-like Zn-dependent oxidoreductase</fullName>
    </submittedName>
</protein>
<dbReference type="InterPro" id="IPR011032">
    <property type="entry name" value="GroES-like_sf"/>
</dbReference>
<dbReference type="Gene3D" id="3.40.50.720">
    <property type="entry name" value="NAD(P)-binding Rossmann-like Domain"/>
    <property type="match status" value="1"/>
</dbReference>
<dbReference type="SUPFAM" id="SSF51735">
    <property type="entry name" value="NAD(P)-binding Rossmann-fold domains"/>
    <property type="match status" value="1"/>
</dbReference>
<keyword evidence="4" id="KW-1185">Reference proteome</keyword>
<reference evidence="3 4" key="1">
    <citation type="submission" date="2023-04" db="EMBL/GenBank/DDBJ databases">
        <title>Forest soil microbial communities from Buena Vista Peninsula, Colon Province, Panama.</title>
        <authorList>
            <person name="Bouskill N."/>
        </authorList>
    </citation>
    <scope>NUCLEOTIDE SEQUENCE [LARGE SCALE GENOMIC DNA]</scope>
    <source>
        <strain evidence="3 4">GGS1</strain>
    </source>
</reference>
<sequence length="314" mass="31398">MSDLTLPTEAKAVTFAAYGEPDELRVTDLAVPQPGPGQVLLRVGGAGVNALDWKLRRGFLQGVFPVTFPHVPGLEAAGTVVATGPGVESWQAGDEVLGLASAAYAEYAVAEAATLAARPADLPVETAAGLPVAADTAVRGLGLLDLKPGETLLIHGAAGAVGTLAVQFAVEDGVRVIGTAGERDQEALRELGAIPVLYGDGVIDRVREAAAGEPVVAVLHTSGDGVLADSVALVGGPERVVTIAAAQEAGPLGVTFTSGGSTDTAVGGLSRTLALHAAGTLSAPVRTTLPLADATTAHELSERGGGRGKIVLLP</sequence>
<dbReference type="SMART" id="SM00829">
    <property type="entry name" value="PKS_ER"/>
    <property type="match status" value="1"/>
</dbReference>
<dbReference type="InterPro" id="IPR013154">
    <property type="entry name" value="ADH-like_N"/>
</dbReference>
<comment type="caution">
    <text evidence="3">The sequence shown here is derived from an EMBL/GenBank/DDBJ whole genome shotgun (WGS) entry which is preliminary data.</text>
</comment>
<name>A0ABT6LVY5_9ACTN</name>
<dbReference type="CDD" id="cd05289">
    <property type="entry name" value="MDR_like_2"/>
    <property type="match status" value="1"/>
</dbReference>
<feature type="domain" description="Enoyl reductase (ER)" evidence="2">
    <location>
        <begin position="19"/>
        <end position="312"/>
    </location>
</feature>
<dbReference type="RefSeq" id="WP_280881235.1">
    <property type="nucleotide sequence ID" value="NZ_JARXVH010000016.1"/>
</dbReference>
<dbReference type="PANTHER" id="PTHR44154">
    <property type="entry name" value="QUINONE OXIDOREDUCTASE"/>
    <property type="match status" value="1"/>
</dbReference>
<dbReference type="Gene3D" id="3.90.180.10">
    <property type="entry name" value="Medium-chain alcohol dehydrogenases, catalytic domain"/>
    <property type="match status" value="1"/>
</dbReference>
<evidence type="ECO:0000313" key="4">
    <source>
        <dbReference type="Proteomes" id="UP001160499"/>
    </source>
</evidence>
<evidence type="ECO:0000259" key="2">
    <source>
        <dbReference type="SMART" id="SM00829"/>
    </source>
</evidence>